<dbReference type="EMBL" id="DXFX01000049">
    <property type="protein sequence ID" value="HIX07562.1"/>
    <property type="molecule type" value="Genomic_DNA"/>
</dbReference>
<comment type="caution">
    <text evidence="1">The sequence shown here is derived from an EMBL/GenBank/DDBJ whole genome shotgun (WGS) entry which is preliminary data.</text>
</comment>
<gene>
    <name evidence="1" type="ORF">H9741_03760</name>
</gene>
<dbReference type="AlphaFoldDB" id="A0A9D1V7L4"/>
<name>A0A9D1V7L4_9FIRM</name>
<feature type="non-terminal residue" evidence="1">
    <location>
        <position position="1"/>
    </location>
</feature>
<evidence type="ECO:0000313" key="1">
    <source>
        <dbReference type="EMBL" id="HIX07562.1"/>
    </source>
</evidence>
<reference evidence="1" key="2">
    <citation type="submission" date="2021-04" db="EMBL/GenBank/DDBJ databases">
        <authorList>
            <person name="Gilroy R."/>
        </authorList>
    </citation>
    <scope>NUCLEOTIDE SEQUENCE</scope>
    <source>
        <strain evidence="1">811</strain>
    </source>
</reference>
<accession>A0A9D1V7L4</accession>
<protein>
    <submittedName>
        <fullName evidence="1">Uncharacterized protein</fullName>
    </submittedName>
</protein>
<evidence type="ECO:0000313" key="2">
    <source>
        <dbReference type="Proteomes" id="UP000824204"/>
    </source>
</evidence>
<sequence>DFRENPRARACAADRLFSLFARFLGLSYCRMRANSLFPRMPFGKSGEKGKNVVLPFSRDY</sequence>
<dbReference type="Proteomes" id="UP000824204">
    <property type="component" value="Unassembled WGS sequence"/>
</dbReference>
<reference evidence="1" key="1">
    <citation type="journal article" date="2021" name="PeerJ">
        <title>Extensive microbial diversity within the chicken gut microbiome revealed by metagenomics and culture.</title>
        <authorList>
            <person name="Gilroy R."/>
            <person name="Ravi A."/>
            <person name="Getino M."/>
            <person name="Pursley I."/>
            <person name="Horton D.L."/>
            <person name="Alikhan N.F."/>
            <person name="Baker D."/>
            <person name="Gharbi K."/>
            <person name="Hall N."/>
            <person name="Watson M."/>
            <person name="Adriaenssens E.M."/>
            <person name="Foster-Nyarko E."/>
            <person name="Jarju S."/>
            <person name="Secka A."/>
            <person name="Antonio M."/>
            <person name="Oren A."/>
            <person name="Chaudhuri R.R."/>
            <person name="La Ragione R."/>
            <person name="Hildebrand F."/>
            <person name="Pallen M.J."/>
        </authorList>
    </citation>
    <scope>NUCLEOTIDE SEQUENCE</scope>
    <source>
        <strain evidence="1">811</strain>
    </source>
</reference>
<proteinExistence type="predicted"/>
<organism evidence="1 2">
    <name type="scientific">Candidatus Borkfalkia faecipullorum</name>
    <dbReference type="NCBI Taxonomy" id="2838510"/>
    <lineage>
        <taxon>Bacteria</taxon>
        <taxon>Bacillati</taxon>
        <taxon>Bacillota</taxon>
        <taxon>Clostridia</taxon>
        <taxon>Christensenellales</taxon>
        <taxon>Christensenellaceae</taxon>
        <taxon>Candidatus Borkfalkia</taxon>
    </lineage>
</organism>